<proteinExistence type="predicted"/>
<keyword evidence="2" id="KW-1185">Reference proteome</keyword>
<reference evidence="1 2" key="1">
    <citation type="submission" date="2017-07" db="EMBL/GenBank/DDBJ databases">
        <title>Draft whole genome sequences of clinical Proprionibacteriaceae strains.</title>
        <authorList>
            <person name="Bernier A.-M."/>
            <person name="Bernard K."/>
            <person name="Domingo M.-C."/>
        </authorList>
    </citation>
    <scope>NUCLEOTIDE SEQUENCE [LARGE SCALE GENOMIC DNA]</scope>
    <source>
        <strain evidence="1 2">NML 030167</strain>
    </source>
</reference>
<evidence type="ECO:0000313" key="1">
    <source>
        <dbReference type="EMBL" id="OYO14752.1"/>
    </source>
</evidence>
<protein>
    <recommendedName>
        <fullName evidence="3">Peptidase MA-like domain-containing protein</fullName>
    </recommendedName>
</protein>
<dbReference type="Proteomes" id="UP000215896">
    <property type="component" value="Unassembled WGS sequence"/>
</dbReference>
<gene>
    <name evidence="1" type="ORF">CGZ94_09345</name>
</gene>
<dbReference type="EMBL" id="NMVO01000012">
    <property type="protein sequence ID" value="OYO14752.1"/>
    <property type="molecule type" value="Genomic_DNA"/>
</dbReference>
<comment type="caution">
    <text evidence="1">The sequence shown here is derived from an EMBL/GenBank/DDBJ whole genome shotgun (WGS) entry which is preliminary data.</text>
</comment>
<organism evidence="1 2">
    <name type="scientific">Enemella evansiae</name>
    <dbReference type="NCBI Taxonomy" id="2016499"/>
    <lineage>
        <taxon>Bacteria</taxon>
        <taxon>Bacillati</taxon>
        <taxon>Actinomycetota</taxon>
        <taxon>Actinomycetes</taxon>
        <taxon>Propionibacteriales</taxon>
        <taxon>Propionibacteriaceae</taxon>
        <taxon>Enemella</taxon>
    </lineage>
</organism>
<evidence type="ECO:0008006" key="3">
    <source>
        <dbReference type="Google" id="ProtNLM"/>
    </source>
</evidence>
<name>A0A255GH53_9ACTN</name>
<evidence type="ECO:0000313" key="2">
    <source>
        <dbReference type="Proteomes" id="UP000215896"/>
    </source>
</evidence>
<accession>A0A255GH53</accession>
<dbReference type="AlphaFoldDB" id="A0A255GH53"/>
<sequence>MAGEPVAAEHRIFLTAARRDGALRLAGLGDAPADSTRQEPIWWRHPVRVTNRPGAAVIAAAGTDPDPWLAELDRARGPLAARGLNPPLLVAELPDGPDTFERLLGVPPNSRRDIAAAAWTEGPAVRIVINPAAAAATTGAARSILITHEATHVATGSVRLPAPLWFNEGYADLVALGDQPDAAEQLTTRLAADQRRYGPAAGPPTDAELAAGAPRLAEAYTRAWTAVRVLDRGDRSADRVLQGLRAGRSWPEALAAAGWDERALDAAVAAELSRLAAR</sequence>